<keyword evidence="2" id="KW-0472">Membrane</keyword>
<feature type="compositionally biased region" description="Polar residues" evidence="1">
    <location>
        <begin position="1"/>
        <end position="13"/>
    </location>
</feature>
<feature type="compositionally biased region" description="Low complexity" evidence="1">
    <location>
        <begin position="16"/>
        <end position="34"/>
    </location>
</feature>
<dbReference type="OrthoDB" id="2117972at2759"/>
<evidence type="ECO:0000313" key="3">
    <source>
        <dbReference type="EMBL" id="GJE99627.1"/>
    </source>
</evidence>
<keyword evidence="2" id="KW-1133">Transmembrane helix</keyword>
<feature type="region of interest" description="Disordered" evidence="1">
    <location>
        <begin position="55"/>
        <end position="79"/>
    </location>
</feature>
<proteinExistence type="predicted"/>
<comment type="caution">
    <text evidence="3">The sequence shown here is derived from an EMBL/GenBank/DDBJ whole genome shotgun (WGS) entry which is preliminary data.</text>
</comment>
<keyword evidence="2" id="KW-0812">Transmembrane</keyword>
<evidence type="ECO:0000256" key="1">
    <source>
        <dbReference type="SAM" id="MobiDB-lite"/>
    </source>
</evidence>
<protein>
    <recommendedName>
        <fullName evidence="5">DUF4436 domain-containing protein</fullName>
    </recommendedName>
</protein>
<reference evidence="3 4" key="1">
    <citation type="submission" date="2021-08" db="EMBL/GenBank/DDBJ databases">
        <title>Draft Genome Sequence of Phanerochaete sordida strain YK-624.</title>
        <authorList>
            <person name="Mori T."/>
            <person name="Dohra H."/>
            <person name="Suzuki T."/>
            <person name="Kawagishi H."/>
            <person name="Hirai H."/>
        </authorList>
    </citation>
    <scope>NUCLEOTIDE SEQUENCE [LARGE SCALE GENOMIC DNA]</scope>
    <source>
        <strain evidence="3 4">YK-624</strain>
    </source>
</reference>
<sequence length="499" mass="52869">MATRHSFLSTTGLLRSPSSASTASYAPSFAAGSPPAAPGKPTRFRHFKNLKSLTLSPKAKTESPAPPPVKPQLEPPARRGSGGVIPLGPVFIVGMAIVISLFFVGALSFAFIGAEDEPVFRATLDKLAAESPGIVLIADNVDVDIDEPAVTLRFSVVACGANFTLPGSEGSHGSSVCGIPNVPLHVYVDSGETPEFTFDPAQLPFTSSTGRRLGIQNIYQFDSDHVLDVHEARLYPFDTYRLATTLRAVAPGTNASIPIARVLTITDTASFIVAPSDTQSYITLPGSTAQLPSRDLELTIARPGEARFFALLLFGVNWLLAHATVGFVALAWRSAEGAPVLPLLALSVGILLAIPGVRGVMPDAPGFDGVLIDQIGLFAQMLLAGLATLALLATFAVRELRQLDAAAPQLDFIKERPAPISRGLHRLRGSTASVDLRALRRPFVANVVPPTPIQEESMREDPFAVRPARRNGGMFGQNAGASVSSTHLLSAESPYSEWV</sequence>
<feature type="transmembrane region" description="Helical" evidence="2">
    <location>
        <begin position="377"/>
        <end position="397"/>
    </location>
</feature>
<gene>
    <name evidence="3" type="ORF">PsYK624_158980</name>
</gene>
<organism evidence="3 4">
    <name type="scientific">Phanerochaete sordida</name>
    <dbReference type="NCBI Taxonomy" id="48140"/>
    <lineage>
        <taxon>Eukaryota</taxon>
        <taxon>Fungi</taxon>
        <taxon>Dikarya</taxon>
        <taxon>Basidiomycota</taxon>
        <taxon>Agaricomycotina</taxon>
        <taxon>Agaricomycetes</taxon>
        <taxon>Polyporales</taxon>
        <taxon>Phanerochaetaceae</taxon>
        <taxon>Phanerochaete</taxon>
    </lineage>
</organism>
<feature type="transmembrane region" description="Helical" evidence="2">
    <location>
        <begin position="308"/>
        <end position="332"/>
    </location>
</feature>
<feature type="compositionally biased region" description="Pro residues" evidence="1">
    <location>
        <begin position="64"/>
        <end position="74"/>
    </location>
</feature>
<feature type="transmembrane region" description="Helical" evidence="2">
    <location>
        <begin position="90"/>
        <end position="112"/>
    </location>
</feature>
<dbReference type="AlphaFoldDB" id="A0A9P3LMS5"/>
<evidence type="ECO:0000313" key="4">
    <source>
        <dbReference type="Proteomes" id="UP000703269"/>
    </source>
</evidence>
<accession>A0A9P3LMS5</accession>
<feature type="region of interest" description="Disordered" evidence="1">
    <location>
        <begin position="1"/>
        <end position="42"/>
    </location>
</feature>
<keyword evidence="4" id="KW-1185">Reference proteome</keyword>
<evidence type="ECO:0000256" key="2">
    <source>
        <dbReference type="SAM" id="Phobius"/>
    </source>
</evidence>
<dbReference type="EMBL" id="BPQB01000114">
    <property type="protein sequence ID" value="GJE99627.1"/>
    <property type="molecule type" value="Genomic_DNA"/>
</dbReference>
<dbReference type="Proteomes" id="UP000703269">
    <property type="component" value="Unassembled WGS sequence"/>
</dbReference>
<name>A0A9P3LMS5_9APHY</name>
<evidence type="ECO:0008006" key="5">
    <source>
        <dbReference type="Google" id="ProtNLM"/>
    </source>
</evidence>
<feature type="transmembrane region" description="Helical" evidence="2">
    <location>
        <begin position="338"/>
        <end position="357"/>
    </location>
</feature>